<feature type="region of interest" description="Disordered" evidence="1">
    <location>
        <begin position="35"/>
        <end position="59"/>
    </location>
</feature>
<dbReference type="EMBL" id="JAHLJV010000128">
    <property type="protein sequence ID" value="KAK1569617.1"/>
    <property type="molecule type" value="Genomic_DNA"/>
</dbReference>
<name>A0AAD8PLI9_9PEZI</name>
<evidence type="ECO:0000256" key="1">
    <source>
        <dbReference type="SAM" id="MobiDB-lite"/>
    </source>
</evidence>
<reference evidence="2" key="1">
    <citation type="submission" date="2021-06" db="EMBL/GenBank/DDBJ databases">
        <title>Comparative genomics, transcriptomics and evolutionary studies reveal genomic signatures of adaptation to plant cell wall in hemibiotrophic fungi.</title>
        <authorList>
            <consortium name="DOE Joint Genome Institute"/>
            <person name="Baroncelli R."/>
            <person name="Diaz J.F."/>
            <person name="Benocci T."/>
            <person name="Peng M."/>
            <person name="Battaglia E."/>
            <person name="Haridas S."/>
            <person name="Andreopoulos W."/>
            <person name="Labutti K."/>
            <person name="Pangilinan J."/>
            <person name="Floch G.L."/>
            <person name="Makela M.R."/>
            <person name="Henrissat B."/>
            <person name="Grigoriev I.V."/>
            <person name="Crouch J.A."/>
            <person name="De Vries R.P."/>
            <person name="Sukno S.A."/>
            <person name="Thon M.R."/>
        </authorList>
    </citation>
    <scope>NUCLEOTIDE SEQUENCE</scope>
    <source>
        <strain evidence="2">CBS 125086</strain>
    </source>
</reference>
<dbReference type="Proteomes" id="UP001230504">
    <property type="component" value="Unassembled WGS sequence"/>
</dbReference>
<protein>
    <submittedName>
        <fullName evidence="2">Uncharacterized protein</fullName>
    </submittedName>
</protein>
<proteinExistence type="predicted"/>
<dbReference type="AlphaFoldDB" id="A0AAD8PLI9"/>
<comment type="caution">
    <text evidence="2">The sequence shown here is derived from an EMBL/GenBank/DDBJ whole genome shotgun (WGS) entry which is preliminary data.</text>
</comment>
<evidence type="ECO:0000313" key="2">
    <source>
        <dbReference type="EMBL" id="KAK1569617.1"/>
    </source>
</evidence>
<evidence type="ECO:0000313" key="3">
    <source>
        <dbReference type="Proteomes" id="UP001230504"/>
    </source>
</evidence>
<keyword evidence="3" id="KW-1185">Reference proteome</keyword>
<accession>A0AAD8PLI9</accession>
<gene>
    <name evidence="2" type="ORF">LY79DRAFT_571585</name>
</gene>
<sequence length="167" mass="18968">METLDHFPSLPLLGGPRAKEDQLMATVRVNLHPHQRTRQRQIHQHNAQERARAPSARSRTGRVRFTNWEQRVEPCPRNCIVSMREAVLDHGTSCRHLGCDWDGSCPLGDGGLPMTRLSTLKKNESSASSQKDVREGLSFLNNRSGRTMSRNEQCRIPRHHAGKFVNN</sequence>
<dbReference type="GeneID" id="85443503"/>
<organism evidence="2 3">
    <name type="scientific">Colletotrichum navitas</name>
    <dbReference type="NCBI Taxonomy" id="681940"/>
    <lineage>
        <taxon>Eukaryota</taxon>
        <taxon>Fungi</taxon>
        <taxon>Dikarya</taxon>
        <taxon>Ascomycota</taxon>
        <taxon>Pezizomycotina</taxon>
        <taxon>Sordariomycetes</taxon>
        <taxon>Hypocreomycetidae</taxon>
        <taxon>Glomerellales</taxon>
        <taxon>Glomerellaceae</taxon>
        <taxon>Colletotrichum</taxon>
        <taxon>Colletotrichum graminicola species complex</taxon>
    </lineage>
</organism>
<dbReference type="RefSeq" id="XP_060407833.1">
    <property type="nucleotide sequence ID" value="XM_060559263.1"/>
</dbReference>